<dbReference type="Gene3D" id="3.40.50.720">
    <property type="entry name" value="NAD(P)-binding Rossmann-like Domain"/>
    <property type="match status" value="1"/>
</dbReference>
<dbReference type="InterPro" id="IPR003148">
    <property type="entry name" value="RCK_N"/>
</dbReference>
<dbReference type="GO" id="GO:0006813">
    <property type="term" value="P:potassium ion transport"/>
    <property type="evidence" value="ECO:0007669"/>
    <property type="project" value="UniProtKB-KW"/>
</dbReference>
<feature type="transmembrane region" description="Helical" evidence="10">
    <location>
        <begin position="289"/>
        <end position="308"/>
    </location>
</feature>
<evidence type="ECO:0000256" key="9">
    <source>
        <dbReference type="ARBA" id="ARBA00023136"/>
    </source>
</evidence>
<feature type="domain" description="RCK N-terminal" evidence="11">
    <location>
        <begin position="400"/>
        <end position="516"/>
    </location>
</feature>
<feature type="transmembrane region" description="Helical" evidence="10">
    <location>
        <begin position="215"/>
        <end position="244"/>
    </location>
</feature>
<evidence type="ECO:0000313" key="12">
    <source>
        <dbReference type="EMBL" id="RXJ68971.1"/>
    </source>
</evidence>
<keyword evidence="9 10" id="KW-0472">Membrane</keyword>
<dbReference type="SUPFAM" id="SSF51735">
    <property type="entry name" value="NAD(P)-binding Rossmann-fold domains"/>
    <property type="match status" value="1"/>
</dbReference>
<dbReference type="GO" id="GO:0005886">
    <property type="term" value="C:plasma membrane"/>
    <property type="evidence" value="ECO:0007669"/>
    <property type="project" value="TreeGrafter"/>
</dbReference>
<keyword evidence="4" id="KW-0633">Potassium transport</keyword>
<dbReference type="Pfam" id="PF02254">
    <property type="entry name" value="TrkA_N"/>
    <property type="match status" value="1"/>
</dbReference>
<keyword evidence="3" id="KW-0050">Antiport</keyword>
<dbReference type="PANTHER" id="PTHR46157:SF4">
    <property type="entry name" value="K(+) EFFLUX ANTIPORTER 3, CHLOROPLASTIC"/>
    <property type="match status" value="1"/>
</dbReference>
<feature type="transmembrane region" description="Helical" evidence="10">
    <location>
        <begin position="265"/>
        <end position="283"/>
    </location>
</feature>
<dbReference type="Proteomes" id="UP000290172">
    <property type="component" value="Unassembled WGS sequence"/>
</dbReference>
<feature type="transmembrane region" description="Helical" evidence="10">
    <location>
        <begin position="55"/>
        <end position="73"/>
    </location>
</feature>
<accession>A0A4Q0YJ86</accession>
<protein>
    <submittedName>
        <fullName evidence="12">Sodium:proton exchanger</fullName>
    </submittedName>
</protein>
<feature type="transmembrane region" description="Helical" evidence="10">
    <location>
        <begin position="27"/>
        <end position="43"/>
    </location>
</feature>
<dbReference type="InterPro" id="IPR038770">
    <property type="entry name" value="Na+/solute_symporter_sf"/>
</dbReference>
<reference evidence="12 13" key="1">
    <citation type="submission" date="2017-10" db="EMBL/GenBank/DDBJ databases">
        <title>Genomics of the genus Arcobacter.</title>
        <authorList>
            <person name="Perez-Cataluna A."/>
            <person name="Figueras M.J."/>
        </authorList>
    </citation>
    <scope>NUCLEOTIDE SEQUENCE [LARGE SCALE GENOMIC DNA]</scope>
    <source>
        <strain evidence="12 13">CECT 8993</strain>
    </source>
</reference>
<evidence type="ECO:0000256" key="8">
    <source>
        <dbReference type="ARBA" id="ARBA00023065"/>
    </source>
</evidence>
<evidence type="ECO:0000313" key="13">
    <source>
        <dbReference type="Proteomes" id="UP000290172"/>
    </source>
</evidence>
<comment type="caution">
    <text evidence="12">The sequence shown here is derived from an EMBL/GenBank/DDBJ whole genome shotgun (WGS) entry which is preliminary data.</text>
</comment>
<proteinExistence type="predicted"/>
<feature type="transmembrane region" description="Helical" evidence="10">
    <location>
        <begin position="174"/>
        <end position="195"/>
    </location>
</feature>
<dbReference type="InterPro" id="IPR036291">
    <property type="entry name" value="NAD(P)-bd_dom_sf"/>
</dbReference>
<dbReference type="EMBL" id="PDKJ01000004">
    <property type="protein sequence ID" value="RXJ68971.1"/>
    <property type="molecule type" value="Genomic_DNA"/>
</dbReference>
<evidence type="ECO:0000256" key="6">
    <source>
        <dbReference type="ARBA" id="ARBA00022958"/>
    </source>
</evidence>
<evidence type="ECO:0000256" key="7">
    <source>
        <dbReference type="ARBA" id="ARBA00022989"/>
    </source>
</evidence>
<evidence type="ECO:0000259" key="11">
    <source>
        <dbReference type="PROSITE" id="PS51201"/>
    </source>
</evidence>
<name>A0A4Q0YJ86_9BACT</name>
<organism evidence="12 13">
    <name type="scientific">Halarcobacter ebronensis</name>
    <dbReference type="NCBI Taxonomy" id="1462615"/>
    <lineage>
        <taxon>Bacteria</taxon>
        <taxon>Pseudomonadati</taxon>
        <taxon>Campylobacterota</taxon>
        <taxon>Epsilonproteobacteria</taxon>
        <taxon>Campylobacterales</taxon>
        <taxon>Arcobacteraceae</taxon>
        <taxon>Halarcobacter</taxon>
    </lineage>
</organism>
<keyword evidence="6" id="KW-0630">Potassium</keyword>
<evidence type="ECO:0000256" key="4">
    <source>
        <dbReference type="ARBA" id="ARBA00022538"/>
    </source>
</evidence>
<evidence type="ECO:0000256" key="2">
    <source>
        <dbReference type="ARBA" id="ARBA00022448"/>
    </source>
</evidence>
<feature type="transmembrane region" description="Helical" evidence="10">
    <location>
        <begin position="145"/>
        <end position="167"/>
    </location>
</feature>
<comment type="subcellular location">
    <subcellularLocation>
        <location evidence="1">Membrane</location>
        <topology evidence="1">Multi-pass membrane protein</topology>
    </subcellularLocation>
</comment>
<evidence type="ECO:0000256" key="3">
    <source>
        <dbReference type="ARBA" id="ARBA00022449"/>
    </source>
</evidence>
<evidence type="ECO:0000256" key="5">
    <source>
        <dbReference type="ARBA" id="ARBA00022692"/>
    </source>
</evidence>
<sequence>MLGIIVWTLLIAIIVNIILKKVHLPTIIGYIVTGTIIAYVFDLHNAVNNHDLKEIAEFGVVFLMFTIGLEFSIEHLKRMRKEVFITGSLQIIVTTTFVVLICMYVLGFDFKTSLVIGAALSLSSTAIVLKTYNETNEIKKRHGQRVLGILIMQDIAVIPILLMLSFFTTTGKDVVGLIFNTTVAAFVLIALLYIVGKYLLEPFFEHVTKAESDELFVASVLLIAIGASFLANHFGFTYSLGAFVAGMMISETKFKHQVEADLTPFRNLLLGVFFITVGMQINFSVIANNILIILVLLPVLLSLKYIIIYAIVRIDDTKRVAFKTALSLVQIGEFSLAILELARSSSLINPTYSQILIVTIVISMILTPIVLKNMSNLAGKLIPEDTLTISNTYNIDKDTKGHIVVIGYGHLGQEIASNLRVDGHEYVIVEHNLKYFEMGYLDDEPIIFGNAAHKHILESVNIKQACAVIVAIDNPEKVHLICEVINDLTLNTKTIVKVTRFSEKEELKNLHLEHIIVEDDIVAKALVNETKECKIDFIEDNIIKRD</sequence>
<dbReference type="AlphaFoldDB" id="A0A4Q0YJ86"/>
<dbReference type="Gene3D" id="1.20.1530.20">
    <property type="match status" value="1"/>
</dbReference>
<keyword evidence="8" id="KW-0406">Ion transport</keyword>
<keyword evidence="7 10" id="KW-1133">Transmembrane helix</keyword>
<gene>
    <name evidence="12" type="ORF">CRV08_05945</name>
</gene>
<dbReference type="PROSITE" id="PS51201">
    <property type="entry name" value="RCK_N"/>
    <property type="match status" value="1"/>
</dbReference>
<dbReference type="PANTHER" id="PTHR46157">
    <property type="entry name" value="K(+) EFFLUX ANTIPORTER 3, CHLOROPLASTIC"/>
    <property type="match status" value="1"/>
</dbReference>
<keyword evidence="2" id="KW-0813">Transport</keyword>
<evidence type="ECO:0000256" key="1">
    <source>
        <dbReference type="ARBA" id="ARBA00004141"/>
    </source>
</evidence>
<feature type="transmembrane region" description="Helical" evidence="10">
    <location>
        <begin position="351"/>
        <end position="371"/>
    </location>
</feature>
<feature type="transmembrane region" description="Helical" evidence="10">
    <location>
        <begin position="85"/>
        <end position="107"/>
    </location>
</feature>
<dbReference type="InterPro" id="IPR006153">
    <property type="entry name" value="Cation/H_exchanger_TM"/>
</dbReference>
<dbReference type="GO" id="GO:0015297">
    <property type="term" value="F:antiporter activity"/>
    <property type="evidence" value="ECO:0007669"/>
    <property type="project" value="UniProtKB-KW"/>
</dbReference>
<dbReference type="Pfam" id="PF00999">
    <property type="entry name" value="Na_H_Exchanger"/>
    <property type="match status" value="1"/>
</dbReference>
<evidence type="ECO:0000256" key="10">
    <source>
        <dbReference type="SAM" id="Phobius"/>
    </source>
</evidence>
<dbReference type="GO" id="GO:1902600">
    <property type="term" value="P:proton transmembrane transport"/>
    <property type="evidence" value="ECO:0007669"/>
    <property type="project" value="InterPro"/>
</dbReference>
<dbReference type="RefSeq" id="WP_128980082.1">
    <property type="nucleotide sequence ID" value="NZ_PDKJ01000004.1"/>
</dbReference>
<keyword evidence="5 10" id="KW-0812">Transmembrane</keyword>